<evidence type="ECO:0000313" key="2">
    <source>
        <dbReference type="Proteomes" id="UP001324427"/>
    </source>
</evidence>
<proteinExistence type="predicted"/>
<reference evidence="1 2" key="1">
    <citation type="submission" date="2021-11" db="EMBL/GenBank/DDBJ databases">
        <title>Black yeast isolated from Biological Soil Crust.</title>
        <authorList>
            <person name="Kurbessoian T."/>
        </authorList>
    </citation>
    <scope>NUCLEOTIDE SEQUENCE [LARGE SCALE GENOMIC DNA]</scope>
    <source>
        <strain evidence="1 2">CCFEE 5522</strain>
    </source>
</reference>
<dbReference type="EMBL" id="JAVFHQ010000024">
    <property type="protein sequence ID" value="KAK4544590.1"/>
    <property type="molecule type" value="Genomic_DNA"/>
</dbReference>
<organism evidence="1 2">
    <name type="scientific">Oleoguttula mirabilis</name>
    <dbReference type="NCBI Taxonomy" id="1507867"/>
    <lineage>
        <taxon>Eukaryota</taxon>
        <taxon>Fungi</taxon>
        <taxon>Dikarya</taxon>
        <taxon>Ascomycota</taxon>
        <taxon>Pezizomycotina</taxon>
        <taxon>Dothideomycetes</taxon>
        <taxon>Dothideomycetidae</taxon>
        <taxon>Mycosphaerellales</taxon>
        <taxon>Teratosphaeriaceae</taxon>
        <taxon>Oleoguttula</taxon>
    </lineage>
</organism>
<keyword evidence="2" id="KW-1185">Reference proteome</keyword>
<evidence type="ECO:0000313" key="1">
    <source>
        <dbReference type="EMBL" id="KAK4544590.1"/>
    </source>
</evidence>
<sequence length="164" mass="17280">MLTYEPLITALLKKVPHERLEEIMTAFHHDAKAKFNIDRIVTARVGDLFVQEIGVPFEIRESDGQETVFDVSRRKEIVIVLPVAESSTMAPATRTDTLLLQPVVAIAAQPVSASREVPAAIVVGAGKSAVASSAGNNFLPLAPAPAGRDMSAAGSAVGRPVGGK</sequence>
<gene>
    <name evidence="1" type="ORF">LTR36_004162</name>
</gene>
<accession>A0AAV9JHY5</accession>
<dbReference type="AlphaFoldDB" id="A0AAV9JHY5"/>
<name>A0AAV9JHY5_9PEZI</name>
<dbReference type="Proteomes" id="UP001324427">
    <property type="component" value="Unassembled WGS sequence"/>
</dbReference>
<comment type="caution">
    <text evidence="1">The sequence shown here is derived from an EMBL/GenBank/DDBJ whole genome shotgun (WGS) entry which is preliminary data.</text>
</comment>
<protein>
    <submittedName>
        <fullName evidence="1">Uncharacterized protein</fullName>
    </submittedName>
</protein>